<dbReference type="Pfam" id="PF21500">
    <property type="entry name" value="HolB_lid"/>
    <property type="match status" value="1"/>
</dbReference>
<dbReference type="InterPro" id="IPR027417">
    <property type="entry name" value="P-loop_NTPase"/>
</dbReference>
<evidence type="ECO:0000259" key="9">
    <source>
        <dbReference type="Pfam" id="PF21500"/>
    </source>
</evidence>
<organism evidence="10 11">
    <name type="scientific">Symbiopectobacterium purcellii</name>
    <dbReference type="NCBI Taxonomy" id="2871826"/>
    <lineage>
        <taxon>Bacteria</taxon>
        <taxon>Pseudomonadati</taxon>
        <taxon>Pseudomonadota</taxon>
        <taxon>Gammaproteobacteria</taxon>
        <taxon>Enterobacterales</taxon>
        <taxon>Enterobacteriaceae</taxon>
    </lineage>
</organism>
<accession>A0ABX9AGP0</accession>
<dbReference type="PANTHER" id="PTHR11669:SF8">
    <property type="entry name" value="DNA POLYMERASE III SUBUNIT DELTA"/>
    <property type="match status" value="1"/>
</dbReference>
<dbReference type="InterPro" id="IPR050238">
    <property type="entry name" value="DNA_Rep/Repair_Clamp_Loader"/>
</dbReference>
<gene>
    <name evidence="10" type="primary">holB</name>
    <name evidence="10" type="ORF">K6K13_12755</name>
</gene>
<dbReference type="InterPro" id="IPR004622">
    <property type="entry name" value="DNA_pol_HolB"/>
</dbReference>
<dbReference type="Pfam" id="PF09115">
    <property type="entry name" value="DNApol3-delta_C"/>
    <property type="match status" value="1"/>
</dbReference>
<dbReference type="SUPFAM" id="SSF48019">
    <property type="entry name" value="post-AAA+ oligomerization domain-like"/>
    <property type="match status" value="1"/>
</dbReference>
<dbReference type="Gene3D" id="1.10.8.10">
    <property type="entry name" value="DNA helicase RuvA subunit, C-terminal domain"/>
    <property type="match status" value="1"/>
</dbReference>
<evidence type="ECO:0000256" key="7">
    <source>
        <dbReference type="ARBA" id="ARBA00049244"/>
    </source>
</evidence>
<dbReference type="InterPro" id="IPR008921">
    <property type="entry name" value="DNA_pol3_clamp-load_cplx_C"/>
</dbReference>
<protein>
    <recommendedName>
        <fullName evidence="2">DNA polymerase III subunit delta'</fullName>
        <ecNumber evidence="1">2.7.7.7</ecNumber>
    </recommendedName>
</protein>
<keyword evidence="5" id="KW-0235">DNA replication</keyword>
<dbReference type="InterPro" id="IPR015199">
    <property type="entry name" value="DNA_pol_III_delta_C"/>
</dbReference>
<dbReference type="RefSeq" id="WP_222157369.1">
    <property type="nucleotide sequence ID" value="NZ_CP081864.1"/>
</dbReference>
<name>A0ABX9AGP0_9ENTR</name>
<dbReference type="NCBIfam" id="TIGR00678">
    <property type="entry name" value="holB"/>
    <property type="match status" value="1"/>
</dbReference>
<evidence type="ECO:0000256" key="2">
    <source>
        <dbReference type="ARBA" id="ARBA00014363"/>
    </source>
</evidence>
<feature type="domain" description="DNA polymerase III delta subunit C-terminal" evidence="8">
    <location>
        <begin position="211"/>
        <end position="322"/>
    </location>
</feature>
<dbReference type="InterPro" id="IPR048731">
    <property type="entry name" value="HolB_lid-gammaproteobact"/>
</dbReference>
<evidence type="ECO:0000256" key="6">
    <source>
        <dbReference type="ARBA" id="ARBA00022932"/>
    </source>
</evidence>
<evidence type="ECO:0000256" key="3">
    <source>
        <dbReference type="ARBA" id="ARBA00022679"/>
    </source>
</evidence>
<evidence type="ECO:0000256" key="1">
    <source>
        <dbReference type="ARBA" id="ARBA00012417"/>
    </source>
</evidence>
<comment type="catalytic activity">
    <reaction evidence="7">
        <text>DNA(n) + a 2'-deoxyribonucleoside 5'-triphosphate = DNA(n+1) + diphosphate</text>
        <dbReference type="Rhea" id="RHEA:22508"/>
        <dbReference type="Rhea" id="RHEA-COMP:17339"/>
        <dbReference type="Rhea" id="RHEA-COMP:17340"/>
        <dbReference type="ChEBI" id="CHEBI:33019"/>
        <dbReference type="ChEBI" id="CHEBI:61560"/>
        <dbReference type="ChEBI" id="CHEBI:173112"/>
        <dbReference type="EC" id="2.7.7.7"/>
    </reaction>
</comment>
<evidence type="ECO:0000313" key="10">
    <source>
        <dbReference type="EMBL" id="QZN94242.1"/>
    </source>
</evidence>
<evidence type="ECO:0000256" key="4">
    <source>
        <dbReference type="ARBA" id="ARBA00022695"/>
    </source>
</evidence>
<evidence type="ECO:0000259" key="8">
    <source>
        <dbReference type="Pfam" id="PF09115"/>
    </source>
</evidence>
<dbReference type="Proteomes" id="UP000825886">
    <property type="component" value="Chromosome"/>
</dbReference>
<dbReference type="EC" id="2.7.7.7" evidence="1"/>
<evidence type="ECO:0000256" key="5">
    <source>
        <dbReference type="ARBA" id="ARBA00022705"/>
    </source>
</evidence>
<dbReference type="NCBIfam" id="NF005941">
    <property type="entry name" value="PRK07993.1"/>
    <property type="match status" value="1"/>
</dbReference>
<feature type="domain" description="DNA polymerase III subunit delta' AAA+ ATPase lid" evidence="9">
    <location>
        <begin position="167"/>
        <end position="206"/>
    </location>
</feature>
<dbReference type="PANTHER" id="PTHR11669">
    <property type="entry name" value="REPLICATION FACTOR C / DNA POLYMERASE III GAMMA-TAU SUBUNIT"/>
    <property type="match status" value="1"/>
</dbReference>
<proteinExistence type="predicted"/>
<evidence type="ECO:0000313" key="11">
    <source>
        <dbReference type="Proteomes" id="UP000825886"/>
    </source>
</evidence>
<keyword evidence="6" id="KW-0239">DNA-directed DNA polymerase</keyword>
<keyword evidence="4" id="KW-0548">Nucleotidyltransferase</keyword>
<dbReference type="Gene3D" id="1.20.272.10">
    <property type="match status" value="1"/>
</dbReference>
<dbReference type="EMBL" id="CP081864">
    <property type="protein sequence ID" value="QZN94242.1"/>
    <property type="molecule type" value="Genomic_DNA"/>
</dbReference>
<keyword evidence="3" id="KW-0808">Transferase</keyword>
<sequence length="337" mass="37635">MEWYPWLNGPYRQLIEGYQEGRAHHAVLLHALPGMGRESLVYALSRRVLCQKPEGMKSCGECHSCKLMMAGTHPDWYALSPEKGKQTLGVDAIRSVLENLYQRSRQGGAKLVWIENSEQLTEAAANALLKTLEEPPEATYFLLGCHEPTRLLATLRSRCLHLYLPTPDEAQSVVWLNKRHPASEQALQTALRLQAGAPLAAEHLLQDDTARQRTALCQALANAVPARAFYSLLPQLNHDDAPERIHWLSSLLLDALKIQRGAASARVNLDQDALIALLANQLSAAEIDAVLARWLRCRHQLLTVTGVNRELLLADVLLEWEQRFQTASLNVLPSFSV</sequence>
<dbReference type="SUPFAM" id="SSF52540">
    <property type="entry name" value="P-loop containing nucleoside triphosphate hydrolases"/>
    <property type="match status" value="1"/>
</dbReference>
<reference evidence="10 11" key="1">
    <citation type="submission" date="2021-08" db="EMBL/GenBank/DDBJ databases">
        <title>Culture and genomic analysis of Symbiopectobacterium purcellii sp. nov. gen. nov., isolated from the leafhopper Empoasca decipiens.</title>
        <authorList>
            <person name="Nadal-Jimenez P."/>
            <person name="Siozios S."/>
            <person name="Halliday N."/>
            <person name="Camara M."/>
            <person name="Hurst G.D.D."/>
        </authorList>
    </citation>
    <scope>NUCLEOTIDE SEQUENCE [LARGE SCALE GENOMIC DNA]</scope>
    <source>
        <strain evidence="10 11">SyEd1</strain>
    </source>
</reference>
<dbReference type="Gene3D" id="3.40.50.300">
    <property type="entry name" value="P-loop containing nucleotide triphosphate hydrolases"/>
    <property type="match status" value="1"/>
</dbReference>
<dbReference type="Pfam" id="PF13177">
    <property type="entry name" value="DNA_pol3_delta2"/>
    <property type="match status" value="1"/>
</dbReference>
<keyword evidence="11" id="KW-1185">Reference proteome</keyword>